<comment type="caution">
    <text evidence="5">The sequence shown here is derived from an EMBL/GenBank/DDBJ whole genome shotgun (WGS) entry which is preliminary data.</text>
</comment>
<evidence type="ECO:0000313" key="5">
    <source>
        <dbReference type="EMBL" id="CAK9047836.1"/>
    </source>
</evidence>
<dbReference type="PANTHER" id="PTHR10367:SF17">
    <property type="entry name" value="MRNA-CAPPING ENZYME"/>
    <property type="match status" value="1"/>
</dbReference>
<dbReference type="InterPro" id="IPR020422">
    <property type="entry name" value="TYR_PHOSPHATASE_DUAL_dom"/>
</dbReference>
<keyword evidence="2" id="KW-0904">Protein phosphatase</keyword>
<evidence type="ECO:0000256" key="2">
    <source>
        <dbReference type="ARBA" id="ARBA00022912"/>
    </source>
</evidence>
<dbReference type="SUPFAM" id="SSF52799">
    <property type="entry name" value="(Phosphotyrosine protein) phosphatases II"/>
    <property type="match status" value="1"/>
</dbReference>
<feature type="compositionally biased region" description="Polar residues" evidence="3">
    <location>
        <begin position="24"/>
        <end position="49"/>
    </location>
</feature>
<sequence length="262" mass="29665">AVSDHEQPTKRRWPPAPQELARWGSNSSWRSAQSDGSRSEWSSWNNGGQVRNDLPAEPTIGKMLSLLPSLPKGISQHDEDDIKQWLECSNVGDNVPETPIVPCKTPFEGWLADCAYQNGMLEDHQWFGKQELLQSCDEQGTPLGLVIDLVNTSKYYSGFQSCDGVEYHKVKIPGRCVPERDTLEEVFDIIDEFSERKPDLYVAIHCTHGLNRTGFLIAAYLMTRRSTPHWRDAVAVFEKARGGRIDKAYLLEALQQLEEGQY</sequence>
<dbReference type="Proteomes" id="UP001642484">
    <property type="component" value="Unassembled WGS sequence"/>
</dbReference>
<gene>
    <name evidence="5" type="ORF">CCMP2556_LOCUS24693</name>
</gene>
<dbReference type="InterPro" id="IPR016130">
    <property type="entry name" value="Tyr_Pase_AS"/>
</dbReference>
<dbReference type="InterPro" id="IPR029021">
    <property type="entry name" value="Prot-tyrosine_phosphatase-like"/>
</dbReference>
<dbReference type="InterPro" id="IPR000387">
    <property type="entry name" value="Tyr_Pase_dom"/>
</dbReference>
<dbReference type="InterPro" id="IPR051029">
    <property type="entry name" value="mRNA_Capping_Enz/RNA_Phosphat"/>
</dbReference>
<keyword evidence="6" id="KW-1185">Reference proteome</keyword>
<dbReference type="InterPro" id="IPR000340">
    <property type="entry name" value="Dual-sp_phosphatase_cat-dom"/>
</dbReference>
<evidence type="ECO:0000256" key="1">
    <source>
        <dbReference type="ARBA" id="ARBA00022801"/>
    </source>
</evidence>
<protein>
    <recommendedName>
        <fullName evidence="4">Tyrosine specific protein phosphatases domain-containing protein</fullName>
    </recommendedName>
</protein>
<dbReference type="SMART" id="SM00195">
    <property type="entry name" value="DSPc"/>
    <property type="match status" value="1"/>
</dbReference>
<dbReference type="Gene3D" id="3.90.190.10">
    <property type="entry name" value="Protein tyrosine phosphatase superfamily"/>
    <property type="match status" value="1"/>
</dbReference>
<feature type="domain" description="Tyrosine specific protein phosphatases" evidence="4">
    <location>
        <begin position="180"/>
        <end position="258"/>
    </location>
</feature>
<accession>A0ABP0M8L5</accession>
<evidence type="ECO:0000259" key="4">
    <source>
        <dbReference type="PROSITE" id="PS50056"/>
    </source>
</evidence>
<dbReference type="Pfam" id="PF00782">
    <property type="entry name" value="DSPc"/>
    <property type="match status" value="1"/>
</dbReference>
<reference evidence="5 6" key="1">
    <citation type="submission" date="2024-02" db="EMBL/GenBank/DDBJ databases">
        <authorList>
            <person name="Chen Y."/>
            <person name="Shah S."/>
            <person name="Dougan E. K."/>
            <person name="Thang M."/>
            <person name="Chan C."/>
        </authorList>
    </citation>
    <scope>NUCLEOTIDE SEQUENCE [LARGE SCALE GENOMIC DNA]</scope>
</reference>
<dbReference type="PANTHER" id="PTHR10367">
    <property type="entry name" value="MRNA-CAPPING ENZYME"/>
    <property type="match status" value="1"/>
</dbReference>
<proteinExistence type="predicted"/>
<evidence type="ECO:0000313" key="6">
    <source>
        <dbReference type="Proteomes" id="UP001642484"/>
    </source>
</evidence>
<evidence type="ECO:0000256" key="3">
    <source>
        <dbReference type="SAM" id="MobiDB-lite"/>
    </source>
</evidence>
<feature type="region of interest" description="Disordered" evidence="3">
    <location>
        <begin position="1"/>
        <end position="56"/>
    </location>
</feature>
<keyword evidence="1" id="KW-0378">Hydrolase</keyword>
<dbReference type="EMBL" id="CAXAMN010016313">
    <property type="protein sequence ID" value="CAK9047836.1"/>
    <property type="molecule type" value="Genomic_DNA"/>
</dbReference>
<feature type="non-terminal residue" evidence="5">
    <location>
        <position position="1"/>
    </location>
</feature>
<organism evidence="5 6">
    <name type="scientific">Durusdinium trenchii</name>
    <dbReference type="NCBI Taxonomy" id="1381693"/>
    <lineage>
        <taxon>Eukaryota</taxon>
        <taxon>Sar</taxon>
        <taxon>Alveolata</taxon>
        <taxon>Dinophyceae</taxon>
        <taxon>Suessiales</taxon>
        <taxon>Symbiodiniaceae</taxon>
        <taxon>Durusdinium</taxon>
    </lineage>
</organism>
<dbReference type="PROSITE" id="PS00383">
    <property type="entry name" value="TYR_PHOSPHATASE_1"/>
    <property type="match status" value="1"/>
</dbReference>
<name>A0ABP0M8L5_9DINO</name>
<dbReference type="PROSITE" id="PS50056">
    <property type="entry name" value="TYR_PHOSPHATASE_2"/>
    <property type="match status" value="1"/>
</dbReference>